<evidence type="ECO:0000313" key="10">
    <source>
        <dbReference type="Proteomes" id="UP000297753"/>
    </source>
</evidence>
<evidence type="ECO:0000256" key="4">
    <source>
        <dbReference type="ARBA" id="ARBA00022989"/>
    </source>
</evidence>
<feature type="domain" description="EAL" evidence="7">
    <location>
        <begin position="572"/>
        <end position="826"/>
    </location>
</feature>
<dbReference type="InterPro" id="IPR050706">
    <property type="entry name" value="Cyclic-di-GMP_PDE-like"/>
</dbReference>
<dbReference type="SMART" id="SM00052">
    <property type="entry name" value="EAL"/>
    <property type="match status" value="1"/>
</dbReference>
<protein>
    <submittedName>
        <fullName evidence="9">EAL domain-containing protein</fullName>
    </submittedName>
</protein>
<dbReference type="InterPro" id="IPR004010">
    <property type="entry name" value="Double_Cache_2"/>
</dbReference>
<dbReference type="PROSITE" id="PS50887">
    <property type="entry name" value="GGDEF"/>
    <property type="match status" value="1"/>
</dbReference>
<keyword evidence="3 6" id="KW-0812">Transmembrane</keyword>
<accession>A0A4Y8WA32</accession>
<dbReference type="Pfam" id="PF08269">
    <property type="entry name" value="dCache_2"/>
    <property type="match status" value="1"/>
</dbReference>
<dbReference type="SUPFAM" id="SSF141868">
    <property type="entry name" value="EAL domain-like"/>
    <property type="match status" value="1"/>
</dbReference>
<dbReference type="GO" id="GO:0071111">
    <property type="term" value="F:cyclic-guanylate-specific phosphodiesterase activity"/>
    <property type="evidence" value="ECO:0007669"/>
    <property type="project" value="InterPro"/>
</dbReference>
<dbReference type="Gene3D" id="3.30.450.20">
    <property type="entry name" value="PAS domain"/>
    <property type="match status" value="2"/>
</dbReference>
<comment type="caution">
    <text evidence="9">The sequence shown here is derived from an EMBL/GenBank/DDBJ whole genome shotgun (WGS) entry which is preliminary data.</text>
</comment>
<dbReference type="CDD" id="cd01948">
    <property type="entry name" value="EAL"/>
    <property type="match status" value="1"/>
</dbReference>
<evidence type="ECO:0000313" key="9">
    <source>
        <dbReference type="EMBL" id="TFH89516.1"/>
    </source>
</evidence>
<dbReference type="InterPro" id="IPR035919">
    <property type="entry name" value="EAL_sf"/>
</dbReference>
<keyword evidence="2" id="KW-1003">Cell membrane</keyword>
<dbReference type="Gene3D" id="3.30.70.270">
    <property type="match status" value="1"/>
</dbReference>
<evidence type="ECO:0000259" key="7">
    <source>
        <dbReference type="PROSITE" id="PS50883"/>
    </source>
</evidence>
<dbReference type="PANTHER" id="PTHR33121">
    <property type="entry name" value="CYCLIC DI-GMP PHOSPHODIESTERASE PDEF"/>
    <property type="match status" value="1"/>
</dbReference>
<dbReference type="InterPro" id="IPR033480">
    <property type="entry name" value="sCache_2"/>
</dbReference>
<dbReference type="GO" id="GO:0005886">
    <property type="term" value="C:plasma membrane"/>
    <property type="evidence" value="ECO:0007669"/>
    <property type="project" value="UniProtKB-SubCell"/>
</dbReference>
<dbReference type="SMART" id="SM00267">
    <property type="entry name" value="GGDEF"/>
    <property type="match status" value="1"/>
</dbReference>
<dbReference type="InterPro" id="IPR029787">
    <property type="entry name" value="Nucleotide_cyclase"/>
</dbReference>
<dbReference type="InterPro" id="IPR000160">
    <property type="entry name" value="GGDEF_dom"/>
</dbReference>
<evidence type="ECO:0000256" key="2">
    <source>
        <dbReference type="ARBA" id="ARBA00022475"/>
    </source>
</evidence>
<dbReference type="Gene3D" id="3.20.20.450">
    <property type="entry name" value="EAL domain"/>
    <property type="match status" value="1"/>
</dbReference>
<dbReference type="EMBL" id="SATR01000061">
    <property type="protein sequence ID" value="TFH89516.1"/>
    <property type="molecule type" value="Genomic_DNA"/>
</dbReference>
<comment type="subcellular location">
    <subcellularLocation>
        <location evidence="1">Cell membrane</location>
        <topology evidence="1">Multi-pass membrane protein</topology>
    </subcellularLocation>
</comment>
<dbReference type="PANTHER" id="PTHR33121:SF70">
    <property type="entry name" value="SIGNALING PROTEIN YKOW"/>
    <property type="match status" value="1"/>
</dbReference>
<dbReference type="InterPro" id="IPR001633">
    <property type="entry name" value="EAL_dom"/>
</dbReference>
<dbReference type="Pfam" id="PF00563">
    <property type="entry name" value="EAL"/>
    <property type="match status" value="1"/>
</dbReference>
<keyword evidence="10" id="KW-1185">Reference proteome</keyword>
<evidence type="ECO:0000256" key="1">
    <source>
        <dbReference type="ARBA" id="ARBA00004651"/>
    </source>
</evidence>
<dbReference type="RefSeq" id="WP_134837328.1">
    <property type="nucleotide sequence ID" value="NZ_SATR01000061.1"/>
</dbReference>
<evidence type="ECO:0000259" key="8">
    <source>
        <dbReference type="PROSITE" id="PS50887"/>
    </source>
</evidence>
<proteinExistence type="predicted"/>
<keyword evidence="4 6" id="KW-1133">Transmembrane helix</keyword>
<feature type="domain" description="GGDEF" evidence="8">
    <location>
        <begin position="430"/>
        <end position="563"/>
    </location>
</feature>
<sequence length="831" mass="95088">MTKLTDKKLLNLITYAPATIVAVFTLLWVVLTVRDTILSSREELDYLKHEYEQRRLATLTNRVEYVLEQIQFSRTQVEDKLEDTIQEHIYEAHAIATRLYESNKHLPEQQVTKLITDALRDIRFNQGRGYFFIYKTDGMNVMHPLLPRVEGTSLWDFKDVRGSYIVREMGELVKREDEAFYRWWFVKPENRNKEFEKVGFGKYFAPYDWFIGTGDYVVDVENDIKQTSLKWLRNLRFGDYGYVFVLANDGTILSHINESLIGQNTFAIGDEQYQQASQRIMEADKQFVNYIAAAGPDDVASLSKTSYVVKDQNWGWTIGAGVYDALSEQYFKEREVAAEEEQQKTLQQLLLIGIVTTIIVALFSYSLSRLIANRFKKFEKRINYDFENLQHTKDQLEYMASHDELTGLPNRSLLHQHITEGIELSAEHCCQLAVMFVDLDDFKKVNDLYGHSAGDRLLSEIGKKFDAFLGPNDYVARFGGDEFIFCFSNLKNLSETESKVEQIKNVFKQQFVIDGKVLFASCSIGVSMYPSDGDDPEELISKADIVLYKSKARQKGDVLFFDSSINQQVQYDFLLERELREAIDRGEFTVHYQPQVNAETGALHGVESLLRWYNPQLSQVSPLEFISLAEEIGLISEIGEFVLNKACEEFVHVFPSPESDLVLSINISPMQLMNNNFIPQLKSITAKHKLPSHRITLEITENVLINDLPKVEPIINQVKQLGFTVALDDFGTGYSSLSYLSNLPLDELKIDRVFVDKMLSSEQSDSLVKAILAIARSGNMRVVAEGVETEAQRAILIKYGCDLLQGYLIERPIPIDQLASKYADTGSDFVI</sequence>
<dbReference type="AlphaFoldDB" id="A0A4Y8WA32"/>
<dbReference type="NCBIfam" id="TIGR00254">
    <property type="entry name" value="GGDEF"/>
    <property type="match status" value="1"/>
</dbReference>
<keyword evidence="5 6" id="KW-0472">Membrane</keyword>
<dbReference type="Pfam" id="PF00990">
    <property type="entry name" value="GGDEF"/>
    <property type="match status" value="1"/>
</dbReference>
<feature type="transmembrane region" description="Helical" evidence="6">
    <location>
        <begin position="349"/>
        <end position="372"/>
    </location>
</feature>
<dbReference type="OrthoDB" id="1316910at2"/>
<gene>
    <name evidence="9" type="ORF">ELS82_21805</name>
</gene>
<dbReference type="PROSITE" id="PS50883">
    <property type="entry name" value="EAL"/>
    <property type="match status" value="1"/>
</dbReference>
<feature type="transmembrane region" description="Helical" evidence="6">
    <location>
        <begin position="12"/>
        <end position="31"/>
    </location>
</feature>
<dbReference type="CDD" id="cd01949">
    <property type="entry name" value="GGDEF"/>
    <property type="match status" value="1"/>
</dbReference>
<dbReference type="Proteomes" id="UP000297753">
    <property type="component" value="Unassembled WGS sequence"/>
</dbReference>
<reference evidence="9 10" key="1">
    <citation type="submission" date="2019-01" db="EMBL/GenBank/DDBJ databases">
        <title>Vibrio BEI176 sp. nov, a marine bacterium isolated from China: eastern marignal seas.</title>
        <authorList>
            <person name="Li B."/>
        </authorList>
    </citation>
    <scope>NUCLEOTIDE SEQUENCE [LARGE SCALE GENOMIC DNA]</scope>
    <source>
        <strain evidence="9 10">BEI176</strain>
    </source>
</reference>
<evidence type="ECO:0000256" key="3">
    <source>
        <dbReference type="ARBA" id="ARBA00022692"/>
    </source>
</evidence>
<dbReference type="SUPFAM" id="SSF55073">
    <property type="entry name" value="Nucleotide cyclase"/>
    <property type="match status" value="1"/>
</dbReference>
<evidence type="ECO:0000256" key="6">
    <source>
        <dbReference type="SAM" id="Phobius"/>
    </source>
</evidence>
<dbReference type="InterPro" id="IPR043128">
    <property type="entry name" value="Rev_trsase/Diguanyl_cyclase"/>
</dbReference>
<organism evidence="9 10">
    <name type="scientific">Vibrio ouci</name>
    <dbReference type="NCBI Taxonomy" id="2499078"/>
    <lineage>
        <taxon>Bacteria</taxon>
        <taxon>Pseudomonadati</taxon>
        <taxon>Pseudomonadota</taxon>
        <taxon>Gammaproteobacteria</taxon>
        <taxon>Vibrionales</taxon>
        <taxon>Vibrionaceae</taxon>
        <taxon>Vibrio</taxon>
    </lineage>
</organism>
<name>A0A4Y8WA32_9VIBR</name>
<dbReference type="SMART" id="SM01049">
    <property type="entry name" value="Cache_2"/>
    <property type="match status" value="1"/>
</dbReference>
<evidence type="ECO:0000256" key="5">
    <source>
        <dbReference type="ARBA" id="ARBA00023136"/>
    </source>
</evidence>